<name>A0A923RS08_9FIRM</name>
<accession>A0A923RS08</accession>
<dbReference type="InterPro" id="IPR027417">
    <property type="entry name" value="P-loop_NTPase"/>
</dbReference>
<dbReference type="Gene3D" id="3.40.50.300">
    <property type="entry name" value="P-loop containing nucleotide triphosphate hydrolases"/>
    <property type="match status" value="1"/>
</dbReference>
<dbReference type="SUPFAM" id="SSF52540">
    <property type="entry name" value="P-loop containing nucleoside triphosphate hydrolases"/>
    <property type="match status" value="1"/>
</dbReference>
<evidence type="ECO:0000313" key="1">
    <source>
        <dbReference type="EMBL" id="MBC5688892.1"/>
    </source>
</evidence>
<sequence length="206" mass="24191">MKKTMILLAGYPATGKSYLCKQILEKYPQFQVISQDDMKEALWDEYGFDNMEEKTKLEMLSWAKYYGTVDEKMQKGRMLISDYPFSEKQKGRLADLAEKNKYQMITIRLTGDIDILYERSRSRDLDPPRHLGHLVSKYHLGDEMEDRSKADCIVTYDIFRERCMTRGYDTFELGTLIEIDATDYKKINYPKILEQIGRKIESGGKE</sequence>
<gene>
    <name evidence="1" type="ORF">H8S37_08140</name>
</gene>
<reference evidence="1" key="1">
    <citation type="submission" date="2020-08" db="EMBL/GenBank/DDBJ databases">
        <title>Genome public.</title>
        <authorList>
            <person name="Liu C."/>
            <person name="Sun Q."/>
        </authorList>
    </citation>
    <scope>NUCLEOTIDE SEQUENCE</scope>
    <source>
        <strain evidence="1">NSJ-55</strain>
    </source>
</reference>
<evidence type="ECO:0000313" key="2">
    <source>
        <dbReference type="Proteomes" id="UP000652477"/>
    </source>
</evidence>
<dbReference type="AlphaFoldDB" id="A0A923RS08"/>
<proteinExistence type="predicted"/>
<protein>
    <submittedName>
        <fullName evidence="1">AAA family ATPase</fullName>
    </submittedName>
</protein>
<comment type="caution">
    <text evidence="1">The sequence shown here is derived from an EMBL/GenBank/DDBJ whole genome shotgun (WGS) entry which is preliminary data.</text>
</comment>
<dbReference type="Pfam" id="PF13671">
    <property type="entry name" value="AAA_33"/>
    <property type="match status" value="1"/>
</dbReference>
<dbReference type="RefSeq" id="WP_186875476.1">
    <property type="nucleotide sequence ID" value="NZ_JACOPF010000001.1"/>
</dbReference>
<keyword evidence="2" id="KW-1185">Reference proteome</keyword>
<dbReference type="Proteomes" id="UP000652477">
    <property type="component" value="Unassembled WGS sequence"/>
</dbReference>
<organism evidence="1 2">
    <name type="scientific">Mediterraneibacter hominis</name>
    <dbReference type="NCBI Taxonomy" id="2763054"/>
    <lineage>
        <taxon>Bacteria</taxon>
        <taxon>Bacillati</taxon>
        <taxon>Bacillota</taxon>
        <taxon>Clostridia</taxon>
        <taxon>Lachnospirales</taxon>
        <taxon>Lachnospiraceae</taxon>
        <taxon>Mediterraneibacter</taxon>
    </lineage>
</organism>
<dbReference type="EMBL" id="JACOPF010000001">
    <property type="protein sequence ID" value="MBC5688892.1"/>
    <property type="molecule type" value="Genomic_DNA"/>
</dbReference>